<evidence type="ECO:0000313" key="4">
    <source>
        <dbReference type="RefSeq" id="XP_029008182.1"/>
    </source>
</evidence>
<keyword evidence="3" id="KW-1185">Reference proteome</keyword>
<evidence type="ECO:0000256" key="2">
    <source>
        <dbReference type="SAM" id="MobiDB-lite"/>
    </source>
</evidence>
<feature type="region of interest" description="Disordered" evidence="2">
    <location>
        <begin position="460"/>
        <end position="493"/>
    </location>
</feature>
<protein>
    <submittedName>
        <fullName evidence="4">Coiled-coil domain-containing protein 30 isoform X1</fullName>
    </submittedName>
</protein>
<keyword evidence="1" id="KW-0175">Coiled coil</keyword>
<gene>
    <name evidence="4" type="primary">si:dkey-264d12.5</name>
</gene>
<feature type="coiled-coil region" evidence="1">
    <location>
        <begin position="262"/>
        <end position="349"/>
    </location>
</feature>
<proteinExistence type="predicted"/>
<evidence type="ECO:0000256" key="1">
    <source>
        <dbReference type="SAM" id="Coils"/>
    </source>
</evidence>
<sequence length="741" mass="84903">MDHPQGTKEELEQMDAWFGEEGLGPGSTEEARLTWLWRSHQHTKSHLHRATRHLEVQRSQHQAEMAEVRKSLEQIRIFTEHKNALAQEIQDENDRLKDQLQRLISLQDAQVSEVAKMLYQQGLTELIHSSCSEQVAYLLVERASLLEISDVAAKPTRDENTADPPGAQKPGPGANTCQSCHKGESRHCQSPWKRLFGLHKASQSKCTSIPIEARPFNSQASSVERQFFRLERDLEEGSRRLAMAHSEIRRLTGELESAHLTQRAYEPEMQAAQEEVEQLRHEVEKLKKYEMAELRKAKEMNDRLDLEIRALRNRVRALDAEKSSLQELVVRLQKEVEDMEAELKEQQKSPNVQVEVRELSEVACLQMGVQRLELVLQEQQQTPQTVQIKANQATEFSESWKAELSHSQKTCRDVQTELSAQTRRLLVKESEILSLKQNLDDLKVTNWTKDNTLHDQKLWKRKEAESHQQLQDATTTGDEEQPTKMHKEAGSTQASLQDECKALKDEICEALTCVDSERRKCHEMKQKHKAKLSRAKQKLEEETTWRDEKIKSLERELSLCSHSLAKGKELVARITEENEKLLVERRELLQHLNEEEHSKKESNLTACLSKCRVEFLETENKKLGSRIVRLSDQLGVLERTLQSMQPHHFTEDLKKNFFPHLSLQTSSVTMPVDAWRSDAEQSDLLSSPTSCKAADLPRSAEMGYLNLTSTQNCSSSPASHSASQSTVCVSELFNQSEASCR</sequence>
<feature type="compositionally biased region" description="Polar residues" evidence="2">
    <location>
        <begin position="467"/>
        <end position="476"/>
    </location>
</feature>
<dbReference type="PANTHER" id="PTHR34479:SF1">
    <property type="entry name" value="COILED-COIL DOMAIN-CONTAINING PROTEIN 30"/>
    <property type="match status" value="1"/>
</dbReference>
<dbReference type="InterPro" id="IPR031476">
    <property type="entry name" value="DUF4686"/>
</dbReference>
<dbReference type="InParanoid" id="A0A6P7MN86"/>
<dbReference type="PANTHER" id="PTHR34479">
    <property type="entry name" value="COILED-COIL DOMAIN-CONTAINING PROTEIN 30"/>
    <property type="match status" value="1"/>
</dbReference>
<dbReference type="Proteomes" id="UP000515150">
    <property type="component" value="Chromosome 5"/>
</dbReference>
<dbReference type="GeneID" id="114856410"/>
<dbReference type="AlphaFoldDB" id="A0A6P7MN86"/>
<dbReference type="RefSeq" id="XP_029008182.1">
    <property type="nucleotide sequence ID" value="XM_029152349.3"/>
</dbReference>
<reference evidence="4" key="1">
    <citation type="submission" date="2025-08" db="UniProtKB">
        <authorList>
            <consortium name="RefSeq"/>
        </authorList>
    </citation>
    <scope>IDENTIFICATION</scope>
</reference>
<dbReference type="InterPro" id="IPR052825">
    <property type="entry name" value="CCD-Prefoldin_beta-like"/>
</dbReference>
<feature type="coiled-coil region" evidence="1">
    <location>
        <begin position="571"/>
        <end position="633"/>
    </location>
</feature>
<dbReference type="KEGG" id="bspl:114856410"/>
<feature type="coiled-coil region" evidence="1">
    <location>
        <begin position="79"/>
        <end position="109"/>
    </location>
</feature>
<dbReference type="OrthoDB" id="10007527at2759"/>
<accession>A0A6P7MN86</accession>
<name>A0A6P7MN86_BETSP</name>
<dbReference type="Gene3D" id="1.10.287.1490">
    <property type="match status" value="1"/>
</dbReference>
<organism evidence="3 4">
    <name type="scientific">Betta splendens</name>
    <name type="common">Siamese fighting fish</name>
    <dbReference type="NCBI Taxonomy" id="158456"/>
    <lineage>
        <taxon>Eukaryota</taxon>
        <taxon>Metazoa</taxon>
        <taxon>Chordata</taxon>
        <taxon>Craniata</taxon>
        <taxon>Vertebrata</taxon>
        <taxon>Euteleostomi</taxon>
        <taxon>Actinopterygii</taxon>
        <taxon>Neopterygii</taxon>
        <taxon>Teleostei</taxon>
        <taxon>Neoteleostei</taxon>
        <taxon>Acanthomorphata</taxon>
        <taxon>Anabantaria</taxon>
        <taxon>Anabantiformes</taxon>
        <taxon>Anabantoidei</taxon>
        <taxon>Osphronemidae</taxon>
        <taxon>Betta</taxon>
    </lineage>
</organism>
<evidence type="ECO:0000313" key="3">
    <source>
        <dbReference type="Proteomes" id="UP000515150"/>
    </source>
</evidence>
<dbReference type="Pfam" id="PF15742">
    <property type="entry name" value="DUF4686"/>
    <property type="match status" value="1"/>
</dbReference>
<feature type="region of interest" description="Disordered" evidence="2">
    <location>
        <begin position="155"/>
        <end position="182"/>
    </location>
</feature>